<sequence length="468" mass="52412">MSTKPNPTLPAGNTSIFSGLSENLSFHSSPESFIIGRILQYHKEHPEDVDRRVAVRAKILNRNVVILSSYHHIKQVLDSDDNDEKAAYVAAAPYRRLMAEFFPSPNLLLEDGCPHQKMRASWMECASHLTSESVERKLVHLTSQFLDTLPLNVPIDLYTTLKDLAWQLFLSTFLELENDNPIYDEYKSLQEDLLRGQFSLFPVSVNTGFWHSPRKAGISARKKLQYIIAQHLKSRTPSWLCDVPEKERSKEEVVNHLLMATSSLAVKGFASLLMPFLLNVCLSPPGQGSVRGGLIDWIEAGESKARVESVLAETMRLSPPIVGVMRRATGQKALSSQNDREPDTLVPEGWDVWSYFPGSNRDSAVYGKNPDIFHADRYLDDAKRPPAPIVFGMGAKNCLGASFTEQAALAVLGALQQRKLRLEGDVDAPGVRAWLGWQTASPEQWAQDMKQLPTQRPAKTVHVCLTRR</sequence>
<evidence type="ECO:0000313" key="2">
    <source>
        <dbReference type="Proteomes" id="UP001281147"/>
    </source>
</evidence>
<organism evidence="1 2">
    <name type="scientific">Vermiconidia calcicola</name>
    <dbReference type="NCBI Taxonomy" id="1690605"/>
    <lineage>
        <taxon>Eukaryota</taxon>
        <taxon>Fungi</taxon>
        <taxon>Dikarya</taxon>
        <taxon>Ascomycota</taxon>
        <taxon>Pezizomycotina</taxon>
        <taxon>Dothideomycetes</taxon>
        <taxon>Dothideomycetidae</taxon>
        <taxon>Mycosphaerellales</taxon>
        <taxon>Extremaceae</taxon>
        <taxon>Vermiconidia</taxon>
    </lineage>
</organism>
<evidence type="ECO:0000313" key="1">
    <source>
        <dbReference type="EMBL" id="KAK3725907.1"/>
    </source>
</evidence>
<reference evidence="1" key="1">
    <citation type="submission" date="2023-07" db="EMBL/GenBank/DDBJ databases">
        <title>Black Yeasts Isolated from many extreme environments.</title>
        <authorList>
            <person name="Coleine C."/>
            <person name="Stajich J.E."/>
            <person name="Selbmann L."/>
        </authorList>
    </citation>
    <scope>NUCLEOTIDE SEQUENCE</scope>
    <source>
        <strain evidence="1">CCFEE 5714</strain>
    </source>
</reference>
<dbReference type="Proteomes" id="UP001281147">
    <property type="component" value="Unassembled WGS sequence"/>
</dbReference>
<dbReference type="EMBL" id="JAUTXU010000001">
    <property type="protein sequence ID" value="KAK3725907.1"/>
    <property type="molecule type" value="Genomic_DNA"/>
</dbReference>
<proteinExistence type="predicted"/>
<comment type="caution">
    <text evidence="1">The sequence shown here is derived from an EMBL/GenBank/DDBJ whole genome shotgun (WGS) entry which is preliminary data.</text>
</comment>
<protein>
    <submittedName>
        <fullName evidence="1">Uncharacterized protein</fullName>
    </submittedName>
</protein>
<gene>
    <name evidence="1" type="ORF">LTR37_000055</name>
</gene>
<keyword evidence="2" id="KW-1185">Reference proteome</keyword>
<name>A0ACC3NYZ0_9PEZI</name>
<accession>A0ACC3NYZ0</accession>